<sequence length="132" mass="14466">MACDDGLGSWEGGEEDQEEERRRRRKGREKRAACFKRPLSLRRASTQKPTPSTQNHVGADAGPPKVTPAKGHLCSRLHPPSPPKLEARVARQRLTRCRAPPSAAAELAQDVEGADDGHEDQGQHQDRGGPHL</sequence>
<reference evidence="2" key="1">
    <citation type="submission" date="2023-10" db="EMBL/GenBank/DDBJ databases">
        <authorList>
            <person name="Chen Y."/>
            <person name="Shah S."/>
            <person name="Dougan E. K."/>
            <person name="Thang M."/>
            <person name="Chan C."/>
        </authorList>
    </citation>
    <scope>NUCLEOTIDE SEQUENCE [LARGE SCALE GENOMIC DNA]</scope>
</reference>
<comment type="caution">
    <text evidence="2">The sequence shown here is derived from an EMBL/GenBank/DDBJ whole genome shotgun (WGS) entry which is preliminary data.</text>
</comment>
<evidence type="ECO:0000313" key="3">
    <source>
        <dbReference type="Proteomes" id="UP001189429"/>
    </source>
</evidence>
<dbReference type="EMBL" id="CAUYUJ010000048">
    <property type="protein sequence ID" value="CAK0788412.1"/>
    <property type="molecule type" value="Genomic_DNA"/>
</dbReference>
<keyword evidence="3" id="KW-1185">Reference proteome</keyword>
<feature type="compositionally biased region" description="Basic and acidic residues" evidence="1">
    <location>
        <begin position="115"/>
        <end position="132"/>
    </location>
</feature>
<evidence type="ECO:0000313" key="2">
    <source>
        <dbReference type="EMBL" id="CAK0788412.1"/>
    </source>
</evidence>
<dbReference type="Proteomes" id="UP001189429">
    <property type="component" value="Unassembled WGS sequence"/>
</dbReference>
<name>A0ABN9PAS0_9DINO</name>
<feature type="non-terminal residue" evidence="2">
    <location>
        <position position="132"/>
    </location>
</feature>
<proteinExistence type="predicted"/>
<gene>
    <name evidence="2" type="ORF">PCOR1329_LOCUS310</name>
</gene>
<protein>
    <submittedName>
        <fullName evidence="2">Uncharacterized protein</fullName>
    </submittedName>
</protein>
<organism evidence="2 3">
    <name type="scientific">Prorocentrum cordatum</name>
    <dbReference type="NCBI Taxonomy" id="2364126"/>
    <lineage>
        <taxon>Eukaryota</taxon>
        <taxon>Sar</taxon>
        <taxon>Alveolata</taxon>
        <taxon>Dinophyceae</taxon>
        <taxon>Prorocentrales</taxon>
        <taxon>Prorocentraceae</taxon>
        <taxon>Prorocentrum</taxon>
    </lineage>
</organism>
<evidence type="ECO:0000256" key="1">
    <source>
        <dbReference type="SAM" id="MobiDB-lite"/>
    </source>
</evidence>
<accession>A0ABN9PAS0</accession>
<feature type="compositionally biased region" description="Polar residues" evidence="1">
    <location>
        <begin position="43"/>
        <end position="56"/>
    </location>
</feature>
<feature type="region of interest" description="Disordered" evidence="1">
    <location>
        <begin position="1"/>
        <end position="132"/>
    </location>
</feature>